<comment type="subcellular location">
    <subcellularLocation>
        <location evidence="1">Membrane</location>
        <topology evidence="1">Multi-pass membrane protein</topology>
    </subcellularLocation>
</comment>
<organism evidence="10 11">
    <name type="scientific">Ditylenchus destructor</name>
    <dbReference type="NCBI Taxonomy" id="166010"/>
    <lineage>
        <taxon>Eukaryota</taxon>
        <taxon>Metazoa</taxon>
        <taxon>Ecdysozoa</taxon>
        <taxon>Nematoda</taxon>
        <taxon>Chromadorea</taxon>
        <taxon>Rhabditida</taxon>
        <taxon>Tylenchina</taxon>
        <taxon>Tylenchomorpha</taxon>
        <taxon>Sphaerularioidea</taxon>
        <taxon>Anguinidae</taxon>
        <taxon>Anguininae</taxon>
        <taxon>Ditylenchus</taxon>
    </lineage>
</organism>
<feature type="transmembrane region" description="Helical" evidence="9">
    <location>
        <begin position="313"/>
        <end position="332"/>
    </location>
</feature>
<dbReference type="Gene3D" id="1.20.1250.20">
    <property type="entry name" value="MFS general substrate transporter like domains"/>
    <property type="match status" value="2"/>
</dbReference>
<feature type="transmembrane region" description="Helical" evidence="9">
    <location>
        <begin position="241"/>
        <end position="261"/>
    </location>
</feature>
<feature type="transmembrane region" description="Helical" evidence="9">
    <location>
        <begin position="151"/>
        <end position="171"/>
    </location>
</feature>
<feature type="transmembrane region" description="Helical" evidence="9">
    <location>
        <begin position="390"/>
        <end position="409"/>
    </location>
</feature>
<evidence type="ECO:0000256" key="4">
    <source>
        <dbReference type="ARBA" id="ARBA00022989"/>
    </source>
</evidence>
<keyword evidence="11" id="KW-1185">Reference proteome</keyword>
<evidence type="ECO:0000256" key="9">
    <source>
        <dbReference type="SAM" id="Phobius"/>
    </source>
</evidence>
<feature type="transmembrane region" description="Helical" evidence="9">
    <location>
        <begin position="115"/>
        <end position="131"/>
    </location>
</feature>
<dbReference type="EMBL" id="JAKKPZ010000038">
    <property type="protein sequence ID" value="KAI1707984.1"/>
    <property type="molecule type" value="Genomic_DNA"/>
</dbReference>
<keyword evidence="3 9" id="KW-0812">Transmembrane</keyword>
<dbReference type="InterPro" id="IPR010291">
    <property type="entry name" value="Ion_channel_UNC-93"/>
</dbReference>
<dbReference type="PANTHER" id="PTHR23294">
    <property type="entry name" value="ET TRANSLATION PRODUCT-RELATED"/>
    <property type="match status" value="1"/>
</dbReference>
<feature type="transmembrane region" description="Helical" evidence="9">
    <location>
        <begin position="183"/>
        <end position="203"/>
    </location>
</feature>
<evidence type="ECO:0000256" key="7">
    <source>
        <dbReference type="ARBA" id="ARBA00040302"/>
    </source>
</evidence>
<dbReference type="InterPro" id="IPR051617">
    <property type="entry name" value="UNC-93-like_regulator"/>
</dbReference>
<sequence length="448" mass="49229">MYTLLRIPSPATFRRSFWPSNMIVNPSMFNVIQLGIGFFFIFFAFNAQSFIEEPVVGKYDGYTSLAIIYFSFTASNLIAAPIVAFLKARWSMVFGAATYALFQMGFLFLNTPYLLISSAILGLGAAVIWTAQGKYLTLNSTEGTASKNSGVFWAISQACIIAGGVFLFVVLRGKDTYDNTTIRVLYGVFTVVTVCGTVILALLRMPLANATSDSEMLEEDIPLNFKQALVSTIKLVATKRVLVMVMVFAYTGVELAFWSSIYANTINNTKRLGMNTKTLTALNALALGFGQAISGFLFGILSSKTSKLGRDRIVLLGAVIHLIVYIAVYINFPVKAPLGETDEKGIIEPNVVLALICGFLLGFGDACWNTQIFSFLITKYSSKSAQAFSIFKFFQSLVTCIIFFCSRVLNLHWHLLILVIGVLVGSVCFCIAERMPSDDEDSEVSHTD</sequence>
<evidence type="ECO:0000256" key="6">
    <source>
        <dbReference type="ARBA" id="ARBA00023180"/>
    </source>
</evidence>
<evidence type="ECO:0000256" key="1">
    <source>
        <dbReference type="ARBA" id="ARBA00004141"/>
    </source>
</evidence>
<name>A0AAD4MVS2_9BILA</name>
<protein>
    <recommendedName>
        <fullName evidence="7">UNC93-like protein MFSD11</fullName>
    </recommendedName>
    <alternativeName>
        <fullName evidence="8">Major facilitator superfamily domain-containing protein 11</fullName>
    </alternativeName>
</protein>
<evidence type="ECO:0000256" key="3">
    <source>
        <dbReference type="ARBA" id="ARBA00022692"/>
    </source>
</evidence>
<comment type="caution">
    <text evidence="10">The sequence shown here is derived from an EMBL/GenBank/DDBJ whole genome shotgun (WGS) entry which is preliminary data.</text>
</comment>
<comment type="similarity">
    <text evidence="2">Belongs to the unc-93 family.</text>
</comment>
<dbReference type="SUPFAM" id="SSF103473">
    <property type="entry name" value="MFS general substrate transporter"/>
    <property type="match status" value="1"/>
</dbReference>
<keyword evidence="6" id="KW-0325">Glycoprotein</keyword>
<accession>A0AAD4MVS2</accession>
<evidence type="ECO:0000313" key="11">
    <source>
        <dbReference type="Proteomes" id="UP001201812"/>
    </source>
</evidence>
<proteinExistence type="inferred from homology"/>
<dbReference type="PANTHER" id="PTHR23294:SF0">
    <property type="entry name" value="UNC93-LIKE PROTEIN MFSD11"/>
    <property type="match status" value="1"/>
</dbReference>
<feature type="transmembrane region" description="Helical" evidence="9">
    <location>
        <begin position="23"/>
        <end position="45"/>
    </location>
</feature>
<feature type="transmembrane region" description="Helical" evidence="9">
    <location>
        <begin position="65"/>
        <end position="86"/>
    </location>
</feature>
<evidence type="ECO:0000256" key="2">
    <source>
        <dbReference type="ARBA" id="ARBA00009172"/>
    </source>
</evidence>
<feature type="transmembrane region" description="Helical" evidence="9">
    <location>
        <begin position="281"/>
        <end position="301"/>
    </location>
</feature>
<keyword evidence="4 9" id="KW-1133">Transmembrane helix</keyword>
<keyword evidence="5 9" id="KW-0472">Membrane</keyword>
<gene>
    <name evidence="10" type="ORF">DdX_12220</name>
</gene>
<dbReference type="AlphaFoldDB" id="A0AAD4MVS2"/>
<evidence type="ECO:0000313" key="10">
    <source>
        <dbReference type="EMBL" id="KAI1707984.1"/>
    </source>
</evidence>
<reference evidence="10" key="1">
    <citation type="submission" date="2022-01" db="EMBL/GenBank/DDBJ databases">
        <title>Genome Sequence Resource for Two Populations of Ditylenchus destructor, the Migratory Endoparasitic Phytonematode.</title>
        <authorList>
            <person name="Zhang H."/>
            <person name="Lin R."/>
            <person name="Xie B."/>
        </authorList>
    </citation>
    <scope>NUCLEOTIDE SEQUENCE</scope>
    <source>
        <strain evidence="10">BazhouSP</strain>
    </source>
</reference>
<evidence type="ECO:0000256" key="5">
    <source>
        <dbReference type="ARBA" id="ARBA00023136"/>
    </source>
</evidence>
<feature type="transmembrane region" description="Helical" evidence="9">
    <location>
        <begin position="415"/>
        <end position="432"/>
    </location>
</feature>
<evidence type="ECO:0000256" key="8">
    <source>
        <dbReference type="ARBA" id="ARBA00041910"/>
    </source>
</evidence>
<feature type="transmembrane region" description="Helical" evidence="9">
    <location>
        <begin position="352"/>
        <end position="378"/>
    </location>
</feature>
<dbReference type="GO" id="GO:0016020">
    <property type="term" value="C:membrane"/>
    <property type="evidence" value="ECO:0007669"/>
    <property type="project" value="UniProtKB-SubCell"/>
</dbReference>
<dbReference type="InterPro" id="IPR036259">
    <property type="entry name" value="MFS_trans_sf"/>
</dbReference>
<dbReference type="Proteomes" id="UP001201812">
    <property type="component" value="Unassembled WGS sequence"/>
</dbReference>
<dbReference type="Pfam" id="PF05978">
    <property type="entry name" value="UNC-93"/>
    <property type="match status" value="1"/>
</dbReference>